<accession>A0A1V3XAA6</accession>
<gene>
    <name evidence="1" type="ORF">BZL30_3573</name>
</gene>
<evidence type="ECO:0000313" key="1">
    <source>
        <dbReference type="EMBL" id="OOK75381.1"/>
    </source>
</evidence>
<sequence length="44" mass="4786">MTSARLGIECAFTASRVHTGRDFRCHGRHGRTAEALSAPSTTLR</sequence>
<reference evidence="1 2" key="1">
    <citation type="submission" date="2017-02" db="EMBL/GenBank/DDBJ databases">
        <title>Complete genome sequences of Mycobacterium kansasii strains isolated from rhesus macaques.</title>
        <authorList>
            <person name="Panda A."/>
            <person name="Nagaraj S."/>
            <person name="Zhao X."/>
            <person name="Tettelin H."/>
            <person name="Detolla L.J."/>
        </authorList>
    </citation>
    <scope>NUCLEOTIDE SEQUENCE [LARGE SCALE GENOMIC DNA]</scope>
    <source>
        <strain evidence="1 2">11-3813</strain>
    </source>
</reference>
<dbReference type="AlphaFoldDB" id="A0A1V3XAA6"/>
<comment type="caution">
    <text evidence="1">The sequence shown here is derived from an EMBL/GenBank/DDBJ whole genome shotgun (WGS) entry which is preliminary data.</text>
</comment>
<dbReference type="Proteomes" id="UP000189229">
    <property type="component" value="Unassembled WGS sequence"/>
</dbReference>
<organism evidence="1 2">
    <name type="scientific">Mycobacterium kansasii</name>
    <dbReference type="NCBI Taxonomy" id="1768"/>
    <lineage>
        <taxon>Bacteria</taxon>
        <taxon>Bacillati</taxon>
        <taxon>Actinomycetota</taxon>
        <taxon>Actinomycetes</taxon>
        <taxon>Mycobacteriales</taxon>
        <taxon>Mycobacteriaceae</taxon>
        <taxon>Mycobacterium</taxon>
    </lineage>
</organism>
<name>A0A1V3XAA6_MYCKA</name>
<proteinExistence type="predicted"/>
<dbReference type="EMBL" id="MVBM01000003">
    <property type="protein sequence ID" value="OOK75381.1"/>
    <property type="molecule type" value="Genomic_DNA"/>
</dbReference>
<protein>
    <submittedName>
        <fullName evidence="1">Uncharacterized protein</fullName>
    </submittedName>
</protein>
<evidence type="ECO:0000313" key="2">
    <source>
        <dbReference type="Proteomes" id="UP000189229"/>
    </source>
</evidence>